<dbReference type="InterPro" id="IPR011050">
    <property type="entry name" value="Pectin_lyase_fold/virulence"/>
</dbReference>
<dbReference type="GO" id="GO:0005975">
    <property type="term" value="P:carbohydrate metabolic process"/>
    <property type="evidence" value="ECO:0007669"/>
    <property type="project" value="InterPro"/>
</dbReference>
<evidence type="ECO:0000313" key="4">
    <source>
        <dbReference type="EMBL" id="KAB5592333.1"/>
    </source>
</evidence>
<dbReference type="InterPro" id="IPR029070">
    <property type="entry name" value="Chitinase_insertion_sf"/>
</dbReference>
<comment type="caution">
    <text evidence="4">The sequence shown here is derived from an EMBL/GenBank/DDBJ whole genome shotgun (WGS) entry which is preliminary data.</text>
</comment>
<dbReference type="GO" id="GO:0008061">
    <property type="term" value="F:chitin binding"/>
    <property type="evidence" value="ECO:0007669"/>
    <property type="project" value="InterPro"/>
</dbReference>
<name>A0A5N5QL89_9AGAM</name>
<keyword evidence="5" id="KW-1185">Reference proteome</keyword>
<dbReference type="Gene3D" id="3.20.20.80">
    <property type="entry name" value="Glycosidases"/>
    <property type="match status" value="1"/>
</dbReference>
<dbReference type="SUPFAM" id="SSF51126">
    <property type="entry name" value="Pectin lyase-like"/>
    <property type="match status" value="1"/>
</dbReference>
<dbReference type="SUPFAM" id="SSF51445">
    <property type="entry name" value="(Trans)glycosidases"/>
    <property type="match status" value="1"/>
</dbReference>
<dbReference type="SMART" id="SM00636">
    <property type="entry name" value="Glyco_18"/>
    <property type="match status" value="1"/>
</dbReference>
<sequence length="1864" mass="205144">MRLLGQASLFIGLLPLTRSALVDLTKANRRPPLPGLPDWSKAGFEGGNALPDDSKVAYTLSAAQLASSYGVVADDGQDDTAGLQNAITAVSSQSVPDGTYRLIQLPAGTINLSYMIYIDTSYLILRGAGNNPNAGGTKIVFRPDSDTKYDKIINDRWDLDGMEYSWDFRDDNGDRIFGSATGGWLWPGRSIFRVGSSRVAPKYEKQHNEAPRNRKDLFKGTVNYHWRSDEGKRKGWMVAQEKDKAGFVGTSTIHVNGTDTKWVSLDDRQATDVWIASPVKRNDYDWFTITEEGVDANGPFYKLDHPLRFDVYRSSTGDGSTPMEDTETFGKAMPIAHVVHHVGIENLYMTHEIDGLTPESAQRNYGNLAPEQAMHGIVFRYARDSWVRNIQTFMTGSHPIATEAAKNIQIQDNYFDGSWNKGKGGNGYLRGSRVWDSLYYNNTLRNLRHITMQWCSMGNVIILNNMTNDMNLHGGWEGFNLFELNYVSVPYSHRSGSCSSCGGEGGDQEAGTWFPIWWGAGEKASKWSGATGPRNIFYRNYMIKQQVDGGEYLEYLPYFARDGSLSSTIWQMGWDNVSPNGVRYAHLSLENHTPIKDWQSNEQVDWSNGPAYGANSDLDDAHTSLFLKDVSAAKGTVADYSSISGNTYCRGDVQPRVAGYYFASASRRECNPFFPDAIETETFTHILFAYGAVAKDGTISVATQDQQLLKDVVALKAQKSSLKVFLAVGGWGMGADPANLVAIASSSSARTKLGTSGATICQTYGLDGIDLEWATGISATQWKNIAQTASTGLKASNFNLSISTPHSFWSSSGINTVAADIAKAVDFMSLISHDLPGNTLEYANSVAKMTSSVAAIHKLGFPRTQIMMGVPFYGRSRKLTDPSCTTDGCAINAGIGSTSECIGSTNIGQGTFPYFAIDSRLSNTNIDIGVTGSEQKSDSSGGRFITDSGYVFDYETPQSVVEKARAATMLCASGLTVYALDQDNRDFDLTYAIWQGGALIPTAAEIAETIEGEPLDSNGLVSIEFWNNAADQIIDYYPDLPVALSYQVMILLAVRALDAVANSLTEYLRFSALTEDSFQLYKKWETKALNWALANETGKGNDYWQCSLTGSDLDFVHETCPGGHNTPGADVDDVFWKLVDSGGFSNYLTDALGFDTSELLIGNVYVGRNPSSCLSLPFRRQLPANSTDSTLSIHYDDAVTETNHTIITNTYLFEDDGTGRIRRIPTGNSSLSARNHIGSMPAYDPSKNSEGFSPYDPDEKCRTEWHNILVVDSDKFFPNIKDGIQAFLDQYDEFKTSAIRATSSPFETAESLGDLIHDALTTLVSGNDTLSSTMDYIEQVKYDQYLQGEYDRLEEQARKAAIMFIVDLVITLLSFVPFGGLVSGAARAARALMPLFKSARATRNLVRGFEKAAEGAADAKNMQSVDDLLSPTALTGRGQIGKALDRIQEVVFECGEADFMGQALDLLSLGESVLPSSSSSTLSRRLDWNLTALAKPESRTPEISVPHDLALKNVTSRSLIPRATKRQTYPDDCIWLDSFKAKDIKTDDYKLGCHRNSANYPMSWINDRKGGVLDSVTYTDCRPTPNGVPSNDVDPAWKDADSANRKNNLNIPLVPGSFVELTMTKCDHMLEANEVVQAFKANMASYFSTNKVNKAQQGKIIKQICEQPEYETFFKDLKATLNSDANMRPLYGPPNIYKASFINPNALKEKSKSLSKWKLVGSQSTTLKNDNLAIMEDYMTKIQADRQAVAKSLDSTIQSKLKFADDDVQDIIDDMELGKRDVDVGSTKPQSMGFLEETDYKNYKRYQEKAKFVNLNSKLTIPKTGNGAPVKTQVKRGTKRKLDTSGSVSTQCKKKTRSGATYGF</sequence>
<feature type="domain" description="GH18" evidence="3">
    <location>
        <begin position="655"/>
        <end position="1000"/>
    </location>
</feature>
<gene>
    <name evidence="4" type="ORF">CTheo_4214</name>
</gene>
<dbReference type="PANTHER" id="PTHR11177">
    <property type="entry name" value="CHITINASE"/>
    <property type="match status" value="1"/>
</dbReference>
<dbReference type="OrthoDB" id="73875at2759"/>
<dbReference type="InterPro" id="IPR001223">
    <property type="entry name" value="Glyco_hydro18_cat"/>
</dbReference>
<dbReference type="PROSITE" id="PS51910">
    <property type="entry name" value="GH18_2"/>
    <property type="match status" value="1"/>
</dbReference>
<dbReference type="Gene3D" id="2.160.20.10">
    <property type="entry name" value="Single-stranded right-handed beta-helix, Pectin lyase-like"/>
    <property type="match status" value="1"/>
</dbReference>
<accession>A0A5N5QL89</accession>
<proteinExistence type="predicted"/>
<dbReference type="PANTHER" id="PTHR11177:SF333">
    <property type="entry name" value="CHITINASE"/>
    <property type="match status" value="1"/>
</dbReference>
<feature type="chain" id="PRO_5024419366" description="GH18 domain-containing protein" evidence="2">
    <location>
        <begin position="20"/>
        <end position="1864"/>
    </location>
</feature>
<dbReference type="Proteomes" id="UP000383932">
    <property type="component" value="Unassembled WGS sequence"/>
</dbReference>
<dbReference type="InterPro" id="IPR017853">
    <property type="entry name" value="GH"/>
</dbReference>
<feature type="signal peptide" evidence="2">
    <location>
        <begin position="1"/>
        <end position="19"/>
    </location>
</feature>
<dbReference type="InterPro" id="IPR011583">
    <property type="entry name" value="Chitinase_II/V-like_cat"/>
</dbReference>
<organism evidence="4 5">
    <name type="scientific">Ceratobasidium theobromae</name>
    <dbReference type="NCBI Taxonomy" id="1582974"/>
    <lineage>
        <taxon>Eukaryota</taxon>
        <taxon>Fungi</taxon>
        <taxon>Dikarya</taxon>
        <taxon>Basidiomycota</taxon>
        <taxon>Agaricomycotina</taxon>
        <taxon>Agaricomycetes</taxon>
        <taxon>Cantharellales</taxon>
        <taxon>Ceratobasidiaceae</taxon>
        <taxon>Ceratobasidium</taxon>
    </lineage>
</organism>
<feature type="region of interest" description="Disordered" evidence="1">
    <location>
        <begin position="1836"/>
        <end position="1864"/>
    </location>
</feature>
<dbReference type="EMBL" id="SSOP01000068">
    <property type="protein sequence ID" value="KAB5592333.1"/>
    <property type="molecule type" value="Genomic_DNA"/>
</dbReference>
<evidence type="ECO:0000313" key="5">
    <source>
        <dbReference type="Proteomes" id="UP000383932"/>
    </source>
</evidence>
<evidence type="ECO:0000256" key="2">
    <source>
        <dbReference type="SAM" id="SignalP"/>
    </source>
</evidence>
<dbReference type="Gene3D" id="3.10.50.10">
    <property type="match status" value="1"/>
</dbReference>
<reference evidence="4 5" key="1">
    <citation type="journal article" date="2019" name="Fungal Biol. Biotechnol.">
        <title>Draft genome sequence of fastidious pathogen Ceratobasidium theobromae, which causes vascular-streak dieback in Theobroma cacao.</title>
        <authorList>
            <person name="Ali S.S."/>
            <person name="Asman A."/>
            <person name="Shao J."/>
            <person name="Firmansyah A.P."/>
            <person name="Susilo A.W."/>
            <person name="Rosmana A."/>
            <person name="McMahon P."/>
            <person name="Junaid M."/>
            <person name="Guest D."/>
            <person name="Kheng T.Y."/>
            <person name="Meinhardt L.W."/>
            <person name="Bailey B.A."/>
        </authorList>
    </citation>
    <scope>NUCLEOTIDE SEQUENCE [LARGE SCALE GENOMIC DNA]</scope>
    <source>
        <strain evidence="4 5">CT2</strain>
    </source>
</reference>
<dbReference type="InterPro" id="IPR012334">
    <property type="entry name" value="Pectin_lyas_fold"/>
</dbReference>
<dbReference type="Pfam" id="PF00704">
    <property type="entry name" value="Glyco_hydro_18"/>
    <property type="match status" value="1"/>
</dbReference>
<protein>
    <recommendedName>
        <fullName evidence="3">GH18 domain-containing protein</fullName>
    </recommendedName>
</protein>
<evidence type="ECO:0000256" key="1">
    <source>
        <dbReference type="SAM" id="MobiDB-lite"/>
    </source>
</evidence>
<keyword evidence="2" id="KW-0732">Signal</keyword>
<dbReference type="InterPro" id="IPR050314">
    <property type="entry name" value="Glycosyl_Hydrlase_18"/>
</dbReference>
<evidence type="ECO:0000259" key="3">
    <source>
        <dbReference type="PROSITE" id="PS51910"/>
    </source>
</evidence>